<feature type="region of interest" description="Disordered" evidence="1">
    <location>
        <begin position="31"/>
        <end position="72"/>
    </location>
</feature>
<dbReference type="Gene3D" id="1.25.40.10">
    <property type="entry name" value="Tetratricopeptide repeat domain"/>
    <property type="match status" value="1"/>
</dbReference>
<name>A0ABT3DTZ1_9XANT</name>
<dbReference type="EMBL" id="JANFWR010000008">
    <property type="protein sequence ID" value="MCW0398964.1"/>
    <property type="molecule type" value="Genomic_DNA"/>
</dbReference>
<proteinExistence type="predicted"/>
<keyword evidence="3" id="KW-1185">Reference proteome</keyword>
<dbReference type="Proteomes" id="UP001320843">
    <property type="component" value="Unassembled WGS sequence"/>
</dbReference>
<organism evidence="2 3">
    <name type="scientific">Xanthomonas sacchari</name>
    <dbReference type="NCBI Taxonomy" id="56458"/>
    <lineage>
        <taxon>Bacteria</taxon>
        <taxon>Pseudomonadati</taxon>
        <taxon>Pseudomonadota</taxon>
        <taxon>Gammaproteobacteria</taxon>
        <taxon>Lysobacterales</taxon>
        <taxon>Lysobacteraceae</taxon>
        <taxon>Xanthomonas</taxon>
    </lineage>
</organism>
<evidence type="ECO:0000313" key="3">
    <source>
        <dbReference type="Proteomes" id="UP001320843"/>
    </source>
</evidence>
<sequence length="303" mass="32451">MRCKHWMLICGIVAAVSLGLAWTEVRHKHPPQNDAAYLHSNEPDEEERSSGASPAAQASKRGNGTQEHRSASNDALQTFLDLKARANRGEADAQRDLAEAYGRCIAVNIDPQKFLATYSAIAARSTSHANAQGILLVARSYAEECAVVDNGAAIPVDARNLWLEQAAKGGDLAAQARLQMASTARLQGEDLRQFVEKVSKSGDPLATFELGQLLAGNSDNTSLGRYSEVATGPTSGYAWSIAACQMGLNCGTNSDIMKSLCLNTGGCSSPNFESFVRTNLISPSDASLLDRKIKEIRKILSKP</sequence>
<accession>A0ABT3DTZ1</accession>
<reference evidence="2 3" key="1">
    <citation type="submission" date="2022-06" db="EMBL/GenBank/DDBJ databases">
        <title>Dynamics of rice microbiomes reveals core vertical transmitted seed endophytes.</title>
        <authorList>
            <person name="Liao K."/>
            <person name="Zhang X."/>
        </authorList>
    </citation>
    <scope>NUCLEOTIDE SEQUENCE [LARGE SCALE GENOMIC DNA]</scope>
    <source>
        <strain evidence="2 3">YT10-10-1</strain>
    </source>
</reference>
<evidence type="ECO:0000313" key="2">
    <source>
        <dbReference type="EMBL" id="MCW0398964.1"/>
    </source>
</evidence>
<evidence type="ECO:0008006" key="4">
    <source>
        <dbReference type="Google" id="ProtNLM"/>
    </source>
</evidence>
<comment type="caution">
    <text evidence="2">The sequence shown here is derived from an EMBL/GenBank/DDBJ whole genome shotgun (WGS) entry which is preliminary data.</text>
</comment>
<evidence type="ECO:0000256" key="1">
    <source>
        <dbReference type="SAM" id="MobiDB-lite"/>
    </source>
</evidence>
<dbReference type="RefSeq" id="WP_150409727.1">
    <property type="nucleotide sequence ID" value="NZ_CP099530.1"/>
</dbReference>
<dbReference type="InterPro" id="IPR011990">
    <property type="entry name" value="TPR-like_helical_dom_sf"/>
</dbReference>
<gene>
    <name evidence="2" type="ORF">NB700_001520</name>
</gene>
<protein>
    <recommendedName>
        <fullName evidence="4">Sel1 repeat family protein</fullName>
    </recommendedName>
</protein>